<comment type="similarity">
    <text evidence="2 9">Belongs to the sulfotransferase 2 family.</text>
</comment>
<dbReference type="InterPro" id="IPR018011">
    <property type="entry name" value="Carb_sulfotrans_8-10"/>
</dbReference>
<keyword evidence="5 9" id="KW-1133">Transmembrane helix</keyword>
<keyword evidence="9" id="KW-0119">Carbohydrate metabolism</keyword>
<evidence type="ECO:0000256" key="8">
    <source>
        <dbReference type="ARBA" id="ARBA00023180"/>
    </source>
</evidence>
<dbReference type="GO" id="GO:0008146">
    <property type="term" value="F:sulfotransferase activity"/>
    <property type="evidence" value="ECO:0007669"/>
    <property type="project" value="InterPro"/>
</dbReference>
<evidence type="ECO:0000313" key="11">
    <source>
        <dbReference type="Proteomes" id="UP001283361"/>
    </source>
</evidence>
<evidence type="ECO:0000256" key="7">
    <source>
        <dbReference type="ARBA" id="ARBA00023136"/>
    </source>
</evidence>
<dbReference type="InterPro" id="IPR005331">
    <property type="entry name" value="Sulfotransferase"/>
</dbReference>
<evidence type="ECO:0000256" key="5">
    <source>
        <dbReference type="ARBA" id="ARBA00022989"/>
    </source>
</evidence>
<comment type="subcellular location">
    <subcellularLocation>
        <location evidence="1 9">Golgi apparatus membrane</location>
        <topology evidence="1 9">Single-pass type II membrane protein</topology>
    </subcellularLocation>
</comment>
<dbReference type="AlphaFoldDB" id="A0AAE1DXX4"/>
<keyword evidence="3 9" id="KW-0808">Transferase</keyword>
<dbReference type="EC" id="2.8.2.-" evidence="9"/>
<evidence type="ECO:0000256" key="2">
    <source>
        <dbReference type="ARBA" id="ARBA00006339"/>
    </source>
</evidence>
<dbReference type="EMBL" id="JAWDGP010001971">
    <property type="protein sequence ID" value="KAK3786390.1"/>
    <property type="molecule type" value="Genomic_DNA"/>
</dbReference>
<evidence type="ECO:0000256" key="9">
    <source>
        <dbReference type="RuleBase" id="RU364020"/>
    </source>
</evidence>
<evidence type="ECO:0000256" key="3">
    <source>
        <dbReference type="ARBA" id="ARBA00022679"/>
    </source>
</evidence>
<evidence type="ECO:0000256" key="4">
    <source>
        <dbReference type="ARBA" id="ARBA00022692"/>
    </source>
</evidence>
<protein>
    <recommendedName>
        <fullName evidence="9">Carbohydrate sulfotransferase</fullName>
        <ecNumber evidence="9">2.8.2.-</ecNumber>
    </recommendedName>
</protein>
<dbReference type="Proteomes" id="UP001283361">
    <property type="component" value="Unassembled WGS sequence"/>
</dbReference>
<dbReference type="Pfam" id="PF03567">
    <property type="entry name" value="Sulfotransfer_2"/>
    <property type="match status" value="1"/>
</dbReference>
<keyword evidence="4 9" id="KW-0812">Transmembrane</keyword>
<feature type="transmembrane region" description="Helical" evidence="9">
    <location>
        <begin position="15"/>
        <end position="34"/>
    </location>
</feature>
<organism evidence="10 11">
    <name type="scientific">Elysia crispata</name>
    <name type="common">lettuce slug</name>
    <dbReference type="NCBI Taxonomy" id="231223"/>
    <lineage>
        <taxon>Eukaryota</taxon>
        <taxon>Metazoa</taxon>
        <taxon>Spiralia</taxon>
        <taxon>Lophotrochozoa</taxon>
        <taxon>Mollusca</taxon>
        <taxon>Gastropoda</taxon>
        <taxon>Heterobranchia</taxon>
        <taxon>Euthyneura</taxon>
        <taxon>Panpulmonata</taxon>
        <taxon>Sacoglossa</taxon>
        <taxon>Placobranchoidea</taxon>
        <taxon>Plakobranchidae</taxon>
        <taxon>Elysia</taxon>
    </lineage>
</organism>
<accession>A0AAE1DXX4</accession>
<proteinExistence type="inferred from homology"/>
<comment type="caution">
    <text evidence="10">The sequence shown here is derived from an EMBL/GenBank/DDBJ whole genome shotgun (WGS) entry which is preliminary data.</text>
</comment>
<keyword evidence="8 9" id="KW-0325">Glycoprotein</keyword>
<reference evidence="10" key="1">
    <citation type="journal article" date="2023" name="G3 (Bethesda)">
        <title>A reference genome for the long-term kleptoplast-retaining sea slug Elysia crispata morphotype clarki.</title>
        <authorList>
            <person name="Eastman K.E."/>
            <person name="Pendleton A.L."/>
            <person name="Shaikh M.A."/>
            <person name="Suttiyut T."/>
            <person name="Ogas R."/>
            <person name="Tomko P."/>
            <person name="Gavelis G."/>
            <person name="Widhalm J.R."/>
            <person name="Wisecaver J.H."/>
        </authorList>
    </citation>
    <scope>NUCLEOTIDE SEQUENCE</scope>
    <source>
        <strain evidence="10">ECLA1</strain>
    </source>
</reference>
<keyword evidence="7 9" id="KW-0472">Membrane</keyword>
<keyword evidence="11" id="KW-1185">Reference proteome</keyword>
<dbReference type="PANTHER" id="PTHR12137:SF54">
    <property type="entry name" value="CARBOHYDRATE SULFOTRANSFERASE"/>
    <property type="match status" value="1"/>
</dbReference>
<name>A0AAE1DXX4_9GAST</name>
<evidence type="ECO:0000313" key="10">
    <source>
        <dbReference type="EMBL" id="KAK3786390.1"/>
    </source>
</evidence>
<dbReference type="GO" id="GO:0016051">
    <property type="term" value="P:carbohydrate biosynthetic process"/>
    <property type="evidence" value="ECO:0007669"/>
    <property type="project" value="InterPro"/>
</dbReference>
<gene>
    <name evidence="10" type="ORF">RRG08_017127</name>
</gene>
<dbReference type="PANTHER" id="PTHR12137">
    <property type="entry name" value="CARBOHYDRATE SULFOTRANSFERASE"/>
    <property type="match status" value="1"/>
</dbReference>
<evidence type="ECO:0000256" key="1">
    <source>
        <dbReference type="ARBA" id="ARBA00004323"/>
    </source>
</evidence>
<keyword evidence="6 9" id="KW-0333">Golgi apparatus</keyword>
<sequence length="407" mass="47589">MTPQTWRYLQSRQGAVATTLAIGSIIAFLFVYYGRSNGGIIRFQVSQEAGPPNPVNTVKSAKHVASSSEIKQRFDMRRQRLRDVCSRPEYQQPDLGVDFSTFRYDWVAFRRLRWCRVAKVGTTFMKSKFFPQTQLQSLNYNKAMLNYLSKHPKTFYFVRDPYSRLLSGYLDKLVTSPERWGDIGRIVIRSQRRNAKPREIECGSDATFLEFFRYVIWAETTNKTRNIHFLPMHDLCDVCKRDFDYIGHLETIKEDLPYILSSVGVKMDISENTTKEIINKVENIFDENSKLVRRCLGIYPMMQRLWWMLQARGLIADAMPLPASRSDVEAASTPQLASWAVEAHHNTQAMGKQSAQKRKFRVDMFRHIPLQLRLKFLELYSKDFQLFQYEPLPSDFFPELNNVINDH</sequence>
<evidence type="ECO:0000256" key="6">
    <source>
        <dbReference type="ARBA" id="ARBA00023034"/>
    </source>
</evidence>
<dbReference type="GO" id="GO:0000139">
    <property type="term" value="C:Golgi membrane"/>
    <property type="evidence" value="ECO:0007669"/>
    <property type="project" value="UniProtKB-SubCell"/>
</dbReference>
<keyword evidence="9" id="KW-0735">Signal-anchor</keyword>